<dbReference type="Pfam" id="PF00196">
    <property type="entry name" value="GerE"/>
    <property type="match status" value="1"/>
</dbReference>
<evidence type="ECO:0000313" key="6">
    <source>
        <dbReference type="EMBL" id="GAP13750.1"/>
    </source>
</evidence>
<dbReference type="SMART" id="SM00448">
    <property type="entry name" value="REC"/>
    <property type="match status" value="1"/>
</dbReference>
<dbReference type="InterPro" id="IPR039420">
    <property type="entry name" value="WalR-like"/>
</dbReference>
<dbReference type="PANTHER" id="PTHR43214">
    <property type="entry name" value="TWO-COMPONENT RESPONSE REGULATOR"/>
    <property type="match status" value="1"/>
</dbReference>
<dbReference type="AlphaFoldDB" id="A0A0S7BGV8"/>
<evidence type="ECO:0000259" key="5">
    <source>
        <dbReference type="PROSITE" id="PS50110"/>
    </source>
</evidence>
<dbReference type="InterPro" id="IPR000792">
    <property type="entry name" value="Tscrpt_reg_LuxR_C"/>
</dbReference>
<dbReference type="STRING" id="360412.LARV_01505"/>
<accession>A0A0S7BGV8</accession>
<dbReference type="GO" id="GO:0000160">
    <property type="term" value="P:phosphorelay signal transduction system"/>
    <property type="evidence" value="ECO:0007669"/>
    <property type="project" value="InterPro"/>
</dbReference>
<dbReference type="InterPro" id="IPR001789">
    <property type="entry name" value="Sig_transdc_resp-reg_receiver"/>
</dbReference>
<dbReference type="InterPro" id="IPR058245">
    <property type="entry name" value="NreC/VraR/RcsB-like_REC"/>
</dbReference>
<evidence type="ECO:0000256" key="2">
    <source>
        <dbReference type="ARBA" id="ARBA00023125"/>
    </source>
</evidence>
<feature type="domain" description="HTH luxR-type" evidence="4">
    <location>
        <begin position="144"/>
        <end position="209"/>
    </location>
</feature>
<dbReference type="PROSITE" id="PS50110">
    <property type="entry name" value="RESPONSE_REGULATORY"/>
    <property type="match status" value="1"/>
</dbReference>
<dbReference type="PRINTS" id="PR00038">
    <property type="entry name" value="HTHLUXR"/>
</dbReference>
<evidence type="ECO:0000259" key="4">
    <source>
        <dbReference type="PROSITE" id="PS50043"/>
    </source>
</evidence>
<proteinExistence type="predicted"/>
<dbReference type="PROSITE" id="PS00622">
    <property type="entry name" value="HTH_LUXR_1"/>
    <property type="match status" value="1"/>
</dbReference>
<dbReference type="PROSITE" id="PS50043">
    <property type="entry name" value="HTH_LUXR_2"/>
    <property type="match status" value="1"/>
</dbReference>
<dbReference type="InterPro" id="IPR011006">
    <property type="entry name" value="CheY-like_superfamily"/>
</dbReference>
<dbReference type="PANTHER" id="PTHR43214:SF43">
    <property type="entry name" value="TWO-COMPONENT RESPONSE REGULATOR"/>
    <property type="match status" value="1"/>
</dbReference>
<dbReference type="Proteomes" id="UP000055060">
    <property type="component" value="Unassembled WGS sequence"/>
</dbReference>
<dbReference type="EMBL" id="DF967972">
    <property type="protein sequence ID" value="GAP13750.1"/>
    <property type="molecule type" value="Genomic_DNA"/>
</dbReference>
<dbReference type="SMART" id="SM00421">
    <property type="entry name" value="HTH_LUXR"/>
    <property type="match status" value="1"/>
</dbReference>
<keyword evidence="7" id="KW-1185">Reference proteome</keyword>
<dbReference type="GO" id="GO:0003677">
    <property type="term" value="F:DNA binding"/>
    <property type="evidence" value="ECO:0007669"/>
    <property type="project" value="UniProtKB-KW"/>
</dbReference>
<dbReference type="RefSeq" id="WP_075073069.1">
    <property type="nucleotide sequence ID" value="NZ_DF967972.1"/>
</dbReference>
<evidence type="ECO:0000256" key="3">
    <source>
        <dbReference type="PROSITE-ProRule" id="PRU00169"/>
    </source>
</evidence>
<dbReference type="GO" id="GO:0006355">
    <property type="term" value="P:regulation of DNA-templated transcription"/>
    <property type="evidence" value="ECO:0007669"/>
    <property type="project" value="InterPro"/>
</dbReference>
<organism evidence="6">
    <name type="scientific">Longilinea arvoryzae</name>
    <dbReference type="NCBI Taxonomy" id="360412"/>
    <lineage>
        <taxon>Bacteria</taxon>
        <taxon>Bacillati</taxon>
        <taxon>Chloroflexota</taxon>
        <taxon>Anaerolineae</taxon>
        <taxon>Anaerolineales</taxon>
        <taxon>Anaerolineaceae</taxon>
        <taxon>Longilinea</taxon>
    </lineage>
</organism>
<name>A0A0S7BGV8_9CHLR</name>
<dbReference type="SUPFAM" id="SSF46894">
    <property type="entry name" value="C-terminal effector domain of the bipartite response regulators"/>
    <property type="match status" value="1"/>
</dbReference>
<keyword evidence="2" id="KW-0238">DNA-binding</keyword>
<dbReference type="SUPFAM" id="SSF52172">
    <property type="entry name" value="CheY-like"/>
    <property type="match status" value="1"/>
</dbReference>
<keyword evidence="1 3" id="KW-0597">Phosphoprotein</keyword>
<dbReference type="CDD" id="cd06170">
    <property type="entry name" value="LuxR_C_like"/>
    <property type="match status" value="1"/>
</dbReference>
<dbReference type="Pfam" id="PF00072">
    <property type="entry name" value="Response_reg"/>
    <property type="match status" value="1"/>
</dbReference>
<dbReference type="CDD" id="cd17535">
    <property type="entry name" value="REC_NarL-like"/>
    <property type="match status" value="1"/>
</dbReference>
<dbReference type="Gene3D" id="3.40.50.2300">
    <property type="match status" value="1"/>
</dbReference>
<evidence type="ECO:0000256" key="1">
    <source>
        <dbReference type="ARBA" id="ARBA00022553"/>
    </source>
</evidence>
<feature type="modified residue" description="4-aspartylphosphate" evidence="3">
    <location>
        <position position="58"/>
    </location>
</feature>
<sequence>MHTQAIRVMIVDDQAVVRSGLSTFLTAFDDLNLVAEAGNGYEAVRLCDEKKPDVIIMDLKMPEMDGVEATRAIRLRHPEVQVIVLTSFPEEGLVQKALQAGAISYLLKNTAADELVAAVRAAYHGRPTLAPEATQALIHAVNHPRPVGHDLTSRELEVLELLARGLSNLEIADRLVVSRSTVKFHVSSILAKLDVSTRTEAVSVAMQHNLVQEKAAPVSYHHMRW</sequence>
<reference evidence="6" key="1">
    <citation type="submission" date="2015-07" db="EMBL/GenBank/DDBJ databases">
        <title>Draft Genome Sequences of Anaerolinea thermolimosa IMO-1, Bellilinea caldifistulae GOMI-1, Leptolinea tardivitalis YMTK-2, Levilinea saccharolytica KIBI-1,Longilinea arvoryzae KOME-1, Previously Described as Members of the Anaerolineaceae (Chloroflexi).</title>
        <authorList>
            <person name="Sekiguchi Y."/>
            <person name="Ohashi A."/>
            <person name="Matsuura N."/>
            <person name="Tourlousse M.D."/>
        </authorList>
    </citation>
    <scope>NUCLEOTIDE SEQUENCE [LARGE SCALE GENOMIC DNA]</scope>
    <source>
        <strain evidence="6">KOME-1</strain>
    </source>
</reference>
<evidence type="ECO:0000313" key="7">
    <source>
        <dbReference type="Proteomes" id="UP000055060"/>
    </source>
</evidence>
<protein>
    <submittedName>
        <fullName evidence="6">Two component transcriptional regulator, LuxR family</fullName>
    </submittedName>
</protein>
<gene>
    <name evidence="6" type="ORF">LARV_01505</name>
</gene>
<dbReference type="InterPro" id="IPR016032">
    <property type="entry name" value="Sig_transdc_resp-reg_C-effctor"/>
</dbReference>
<feature type="domain" description="Response regulatory" evidence="5">
    <location>
        <begin position="7"/>
        <end position="123"/>
    </location>
</feature>